<evidence type="ECO:0000259" key="1">
    <source>
        <dbReference type="Pfam" id="PF05699"/>
    </source>
</evidence>
<dbReference type="Proteomes" id="UP001219518">
    <property type="component" value="Unassembled WGS sequence"/>
</dbReference>
<comment type="caution">
    <text evidence="2">The sequence shown here is derived from an EMBL/GenBank/DDBJ whole genome shotgun (WGS) entry which is preliminary data.</text>
</comment>
<organism evidence="2 3">
    <name type="scientific">Frankliniella fusca</name>
    <dbReference type="NCBI Taxonomy" id="407009"/>
    <lineage>
        <taxon>Eukaryota</taxon>
        <taxon>Metazoa</taxon>
        <taxon>Ecdysozoa</taxon>
        <taxon>Arthropoda</taxon>
        <taxon>Hexapoda</taxon>
        <taxon>Insecta</taxon>
        <taxon>Pterygota</taxon>
        <taxon>Neoptera</taxon>
        <taxon>Paraneoptera</taxon>
        <taxon>Thysanoptera</taxon>
        <taxon>Terebrantia</taxon>
        <taxon>Thripoidea</taxon>
        <taxon>Thripidae</taxon>
        <taxon>Frankliniella</taxon>
    </lineage>
</organism>
<name>A0AAE1LS77_9NEOP</name>
<dbReference type="GO" id="GO:0046983">
    <property type="term" value="F:protein dimerization activity"/>
    <property type="evidence" value="ECO:0007669"/>
    <property type="project" value="InterPro"/>
</dbReference>
<sequence length="88" mass="10110">MELGKPATSAGSERTFSSAGFLIQCRRNRLSARTVDNMLFLNSYLANKYRKFSREFQERFGEFKCFPCNWAKIQDLVLELGSSKTQVS</sequence>
<dbReference type="Pfam" id="PF05699">
    <property type="entry name" value="Dimer_Tnp_hAT"/>
    <property type="match status" value="1"/>
</dbReference>
<feature type="domain" description="HAT C-terminal dimerisation" evidence="1">
    <location>
        <begin position="6"/>
        <end position="44"/>
    </location>
</feature>
<proteinExistence type="predicted"/>
<keyword evidence="2" id="KW-0436">Ligase</keyword>
<dbReference type="AlphaFoldDB" id="A0AAE1LS77"/>
<dbReference type="InterPro" id="IPR008906">
    <property type="entry name" value="HATC_C_dom"/>
</dbReference>
<dbReference type="GO" id="GO:0016874">
    <property type="term" value="F:ligase activity"/>
    <property type="evidence" value="ECO:0007669"/>
    <property type="project" value="UniProtKB-KW"/>
</dbReference>
<dbReference type="InterPro" id="IPR012337">
    <property type="entry name" value="RNaseH-like_sf"/>
</dbReference>
<evidence type="ECO:0000313" key="3">
    <source>
        <dbReference type="Proteomes" id="UP001219518"/>
    </source>
</evidence>
<reference evidence="2" key="1">
    <citation type="submission" date="2021-07" db="EMBL/GenBank/DDBJ databases">
        <authorList>
            <person name="Catto M.A."/>
            <person name="Jacobson A."/>
            <person name="Kennedy G."/>
            <person name="Labadie P."/>
            <person name="Hunt B.G."/>
            <person name="Srinivasan R."/>
        </authorList>
    </citation>
    <scope>NUCLEOTIDE SEQUENCE</scope>
    <source>
        <strain evidence="2">PL_HMW_Pooled</strain>
        <tissue evidence="2">Head</tissue>
    </source>
</reference>
<evidence type="ECO:0000313" key="2">
    <source>
        <dbReference type="EMBL" id="KAK3929810.1"/>
    </source>
</evidence>
<dbReference type="SUPFAM" id="SSF53098">
    <property type="entry name" value="Ribonuclease H-like"/>
    <property type="match status" value="1"/>
</dbReference>
<dbReference type="EMBL" id="JAHWGI010001404">
    <property type="protein sequence ID" value="KAK3929810.1"/>
    <property type="molecule type" value="Genomic_DNA"/>
</dbReference>
<gene>
    <name evidence="2" type="ORF">KUF71_020203</name>
</gene>
<protein>
    <submittedName>
        <fullName evidence="2">E3 SUMO-protein ligase ZBED1</fullName>
    </submittedName>
</protein>
<keyword evidence="3" id="KW-1185">Reference proteome</keyword>
<accession>A0AAE1LS77</accession>
<reference evidence="2" key="2">
    <citation type="journal article" date="2023" name="BMC Genomics">
        <title>Pest status, molecular evolution, and epigenetic factors derived from the genome assembly of Frankliniella fusca, a thysanopteran phytovirus vector.</title>
        <authorList>
            <person name="Catto M.A."/>
            <person name="Labadie P.E."/>
            <person name="Jacobson A.L."/>
            <person name="Kennedy G.G."/>
            <person name="Srinivasan R."/>
            <person name="Hunt B.G."/>
        </authorList>
    </citation>
    <scope>NUCLEOTIDE SEQUENCE</scope>
    <source>
        <strain evidence="2">PL_HMW_Pooled</strain>
    </source>
</reference>